<dbReference type="EMBL" id="GFDL01005391">
    <property type="protein sequence ID" value="JAV29654.1"/>
    <property type="molecule type" value="Transcribed_RNA"/>
</dbReference>
<organism evidence="3">
    <name type="scientific">Culex tarsalis</name>
    <name type="common">Encephalitis mosquito</name>
    <dbReference type="NCBI Taxonomy" id="7177"/>
    <lineage>
        <taxon>Eukaryota</taxon>
        <taxon>Metazoa</taxon>
        <taxon>Ecdysozoa</taxon>
        <taxon>Arthropoda</taxon>
        <taxon>Hexapoda</taxon>
        <taxon>Insecta</taxon>
        <taxon>Pterygota</taxon>
        <taxon>Neoptera</taxon>
        <taxon>Endopterygota</taxon>
        <taxon>Diptera</taxon>
        <taxon>Nematocera</taxon>
        <taxon>Culicoidea</taxon>
        <taxon>Culicidae</taxon>
        <taxon>Culicinae</taxon>
        <taxon>Culicini</taxon>
        <taxon>Culex</taxon>
        <taxon>Culex</taxon>
    </lineage>
</organism>
<proteinExistence type="predicted"/>
<reference evidence="3" key="1">
    <citation type="submission" date="2017-01" db="EMBL/GenBank/DDBJ databases">
        <title>A deep insight into the sialotranscriptome of adult male and female Cluex tarsalis mosquitoes.</title>
        <authorList>
            <person name="Ribeiro J.M."/>
            <person name="Moreira F."/>
            <person name="Bernard K.A."/>
            <person name="Calvo E."/>
        </authorList>
    </citation>
    <scope>NUCLEOTIDE SEQUENCE</scope>
    <source>
        <strain evidence="3">Kern County</strain>
        <tissue evidence="3">Salivary glands</tissue>
    </source>
</reference>
<feature type="signal peptide" evidence="2">
    <location>
        <begin position="1"/>
        <end position="17"/>
    </location>
</feature>
<feature type="compositionally biased region" description="Polar residues" evidence="1">
    <location>
        <begin position="154"/>
        <end position="163"/>
    </location>
</feature>
<feature type="region of interest" description="Disordered" evidence="1">
    <location>
        <begin position="71"/>
        <end position="95"/>
    </location>
</feature>
<keyword evidence="2" id="KW-0732">Signal</keyword>
<feature type="compositionally biased region" description="Gly residues" evidence="1">
    <location>
        <begin position="77"/>
        <end position="95"/>
    </location>
</feature>
<evidence type="ECO:0000313" key="3">
    <source>
        <dbReference type="EMBL" id="JAV29654.1"/>
    </source>
</evidence>
<sequence>MRFVLIMFTGLMGLARSSPAPVLVLVANGSEITINLSGDTSNNRLVSVVSDAGNNNPSVFDWIGGNGANKAPRLDISGGGGGGREPGSGTGGNNNGAGNAALIDALLKRILAAAAEPNIRPPTVDREDDGDDGESRQTNAATGVTKPNEARTLSGPTESEVVTWSTKLKVKPVEEMEDI</sequence>
<feature type="region of interest" description="Disordered" evidence="1">
    <location>
        <begin position="117"/>
        <end position="163"/>
    </location>
</feature>
<evidence type="ECO:0000256" key="1">
    <source>
        <dbReference type="SAM" id="MobiDB-lite"/>
    </source>
</evidence>
<dbReference type="AlphaFoldDB" id="A0A1Q3FQ42"/>
<evidence type="ECO:0000256" key="2">
    <source>
        <dbReference type="SAM" id="SignalP"/>
    </source>
</evidence>
<accession>A0A1Q3FQ42</accession>
<feature type="chain" id="PRO_5012071958" evidence="2">
    <location>
        <begin position="18"/>
        <end position="179"/>
    </location>
</feature>
<name>A0A1Q3FQ42_CULTA</name>
<protein>
    <submittedName>
        <fullName evidence="3">Putative conserved secreted protein</fullName>
    </submittedName>
</protein>